<dbReference type="GO" id="GO:0007218">
    <property type="term" value="P:neuropeptide signaling pathway"/>
    <property type="evidence" value="ECO:0007669"/>
    <property type="project" value="UniProtKB-KW"/>
</dbReference>
<dbReference type="AlphaFoldDB" id="V5TCD7"/>
<reference evidence="2" key="1">
    <citation type="submission" date="2013-08" db="EMBL/GenBank/DDBJ databases">
        <title>The neuropeptide complement of the marine annelid Platynereis dumerilii.</title>
        <authorList>
            <person name="Conzelmann M."/>
            <person name="Williams E.A."/>
            <person name="Krug K."/>
            <person name="Franz-Wachtel M."/>
            <person name="Macek B."/>
            <person name="Jekely G."/>
        </authorList>
    </citation>
    <scope>NUCLEOTIDE SEQUENCE</scope>
</reference>
<feature type="chain" id="PRO_5004740920" evidence="1">
    <location>
        <begin position="23"/>
        <end position="58"/>
    </location>
</feature>
<feature type="signal peptide" evidence="1">
    <location>
        <begin position="1"/>
        <end position="22"/>
    </location>
</feature>
<evidence type="ECO:0000256" key="1">
    <source>
        <dbReference type="SAM" id="SignalP"/>
    </source>
</evidence>
<keyword evidence="2" id="KW-0527">Neuropeptide</keyword>
<accession>V5TCD7</accession>
<protein>
    <submittedName>
        <fullName evidence="2">Luqin neuropeptide</fullName>
    </submittedName>
</protein>
<evidence type="ECO:0000313" key="2">
    <source>
        <dbReference type="EMBL" id="AHB62380.1"/>
    </source>
</evidence>
<sequence>MLCKYLAVATILAVLAPQLAQSWRPQGRFGKRTLDSNSLSEVFYGNKGLDADYGDDLS</sequence>
<dbReference type="EMBL" id="KF515941">
    <property type="protein sequence ID" value="AHB62380.1"/>
    <property type="molecule type" value="mRNA"/>
</dbReference>
<keyword evidence="1" id="KW-0732">Signal</keyword>
<proteinExistence type="evidence at transcript level"/>
<name>V5TCD7_PLADU</name>
<organism evidence="2">
    <name type="scientific">Platynereis dumerilii</name>
    <name type="common">Dumeril's clam worm</name>
    <dbReference type="NCBI Taxonomy" id="6359"/>
    <lineage>
        <taxon>Eukaryota</taxon>
        <taxon>Metazoa</taxon>
        <taxon>Spiralia</taxon>
        <taxon>Lophotrochozoa</taxon>
        <taxon>Annelida</taxon>
        <taxon>Polychaeta</taxon>
        <taxon>Errantia</taxon>
        <taxon>Phyllodocida</taxon>
        <taxon>Nereididae</taxon>
        <taxon>Platynereis</taxon>
    </lineage>
</organism>
<feature type="non-terminal residue" evidence="2">
    <location>
        <position position="58"/>
    </location>
</feature>